<protein>
    <recommendedName>
        <fullName evidence="3">Sce7725 family protein</fullName>
    </recommendedName>
</protein>
<dbReference type="KEGG" id="vcy:IX92_19000"/>
<proteinExistence type="predicted"/>
<sequence>MYFPFFRARQYELLALRDTIIKEHISKQNVKPIIEPVIEGTRDIFRFCDELEKVNMGFIFVVNPSKGYYVKNQKKILKLAGECINRNTNIEFAFRVDDGTPIKSIAQFVQDFAEFRVSLIHQSSIKEITELKDAINTDNFAYNVFLKEGTSKKYRSKFAEYENVILEDSFNKVEPNSAYEGEEFFNDTVFTYEERGYFGFGDYSIVGDHFSVGGGQARTCAIHITYEEDDEEIWVKHFLSEPRENVDDGSTLAAEAIEALVSFVEENWTEEQYTNAIKEFVELQESGRQTSLAFVKKLSMRHHLELIDGILG</sequence>
<dbReference type="RefSeq" id="WP_043010114.1">
    <property type="nucleotide sequence ID" value="NZ_CP009618.1"/>
</dbReference>
<keyword evidence="2" id="KW-1185">Reference proteome</keyword>
<evidence type="ECO:0008006" key="3">
    <source>
        <dbReference type="Google" id="ProtNLM"/>
    </source>
</evidence>
<dbReference type="AlphaFoldDB" id="A0AAN0SFE4"/>
<gene>
    <name evidence="1" type="ORF">IX92_19000</name>
</gene>
<name>A0AAN0SFE4_9VIBR</name>
<dbReference type="InterPro" id="IPR047727">
    <property type="entry name" value="Sce7725-like"/>
</dbReference>
<accession>A0AAN0SFE4</accession>
<organism evidence="1 2">
    <name type="scientific">Vibrio coralliilyticus</name>
    <dbReference type="NCBI Taxonomy" id="190893"/>
    <lineage>
        <taxon>Bacteria</taxon>
        <taxon>Pseudomonadati</taxon>
        <taxon>Pseudomonadota</taxon>
        <taxon>Gammaproteobacteria</taxon>
        <taxon>Vibrionales</taxon>
        <taxon>Vibrionaceae</taxon>
        <taxon>Vibrio</taxon>
    </lineage>
</organism>
<dbReference type="NCBIfam" id="NF033831">
    <property type="entry name" value="sce7725_fam"/>
    <property type="match status" value="1"/>
</dbReference>
<dbReference type="Proteomes" id="UP000030081">
    <property type="component" value="Chromosome 2"/>
</dbReference>
<dbReference type="EMBL" id="CP009618">
    <property type="protein sequence ID" value="AIW21122.1"/>
    <property type="molecule type" value="Genomic_DNA"/>
</dbReference>
<evidence type="ECO:0000313" key="1">
    <source>
        <dbReference type="EMBL" id="AIW21122.1"/>
    </source>
</evidence>
<reference evidence="1 2" key="1">
    <citation type="submission" date="2014-10" db="EMBL/GenBank/DDBJ databases">
        <title>The Complete Genome Sequence for the Shellfish Pathogen Vibrio coralliilyticus RE98 Isolated from a Shellfish Hatchery.</title>
        <authorList>
            <person name="Richards G.P."/>
            <person name="Bono J.L."/>
            <person name="Watson M.A."/>
            <person name="Needleman D.S."/>
        </authorList>
    </citation>
    <scope>NUCLEOTIDE SEQUENCE [LARGE SCALE GENOMIC DNA]</scope>
    <source>
        <strain evidence="1 2">RE98</strain>
    </source>
</reference>
<evidence type="ECO:0000313" key="2">
    <source>
        <dbReference type="Proteomes" id="UP000030081"/>
    </source>
</evidence>